<dbReference type="Gene3D" id="1.20.120.450">
    <property type="entry name" value="dinb family like domain"/>
    <property type="match status" value="1"/>
</dbReference>
<feature type="domain" description="DinB-like" evidence="1">
    <location>
        <begin position="21"/>
        <end position="153"/>
    </location>
</feature>
<evidence type="ECO:0000313" key="3">
    <source>
        <dbReference type="Proteomes" id="UP000662873"/>
    </source>
</evidence>
<accession>A0A809S647</accession>
<dbReference type="AlphaFoldDB" id="A0A809S647"/>
<evidence type="ECO:0000313" key="2">
    <source>
        <dbReference type="EMBL" id="BBO24506.1"/>
    </source>
</evidence>
<gene>
    <name evidence="2" type="ORF">NPRO_21010</name>
</gene>
<dbReference type="EMBL" id="AP021858">
    <property type="protein sequence ID" value="BBO24506.1"/>
    <property type="molecule type" value="Genomic_DNA"/>
</dbReference>
<proteinExistence type="predicted"/>
<name>A0A809S647_9BACT</name>
<dbReference type="InterPro" id="IPR024775">
    <property type="entry name" value="DinB-like"/>
</dbReference>
<sequence length="170" mass="18883">MSATATDVSHQQLIDLCVADLRSSQARVLETFKFIPDDKLTWSPAPQAKSGLRLMAHLAVSNSGISQLLEGGSLPISNFEELERFVAEQERQITTREQAVEAFNQSCDAYERAIRQVPEGGRDKLLGVGELQAPASFYMRLAGIHHHSHASQIDYLQTCWGDLIPHFPHS</sequence>
<dbReference type="KEGG" id="npy:NPRO_21010"/>
<reference evidence="2" key="1">
    <citation type="journal article" name="DNA Res.">
        <title>The physiological potential of anammox bacteria as revealed by their core genome structure.</title>
        <authorList>
            <person name="Okubo T."/>
            <person name="Toyoda A."/>
            <person name="Fukuhara K."/>
            <person name="Uchiyama I."/>
            <person name="Harigaya Y."/>
            <person name="Kuroiwa M."/>
            <person name="Suzuki T."/>
            <person name="Murakami Y."/>
            <person name="Suwa Y."/>
            <person name="Takami H."/>
        </authorList>
    </citation>
    <scope>NUCLEOTIDE SEQUENCE</scope>
    <source>
        <strain evidence="2">317325-2</strain>
    </source>
</reference>
<organism evidence="2 3">
    <name type="scientific">Candidatus Nitrosymbiomonas proteolyticus</name>
    <dbReference type="NCBI Taxonomy" id="2608984"/>
    <lineage>
        <taxon>Bacteria</taxon>
        <taxon>Bacillati</taxon>
        <taxon>Armatimonadota</taxon>
        <taxon>Armatimonadota incertae sedis</taxon>
        <taxon>Candidatus Nitrosymbiomonas</taxon>
    </lineage>
</organism>
<dbReference type="InterPro" id="IPR034660">
    <property type="entry name" value="DinB/YfiT-like"/>
</dbReference>
<dbReference type="Pfam" id="PF12867">
    <property type="entry name" value="DinB_2"/>
    <property type="match status" value="1"/>
</dbReference>
<evidence type="ECO:0000259" key="1">
    <source>
        <dbReference type="Pfam" id="PF12867"/>
    </source>
</evidence>
<dbReference type="SUPFAM" id="SSF109854">
    <property type="entry name" value="DinB/YfiT-like putative metalloenzymes"/>
    <property type="match status" value="1"/>
</dbReference>
<dbReference type="Proteomes" id="UP000662873">
    <property type="component" value="Chromosome"/>
</dbReference>
<protein>
    <recommendedName>
        <fullName evidence="1">DinB-like domain-containing protein</fullName>
    </recommendedName>
</protein>